<evidence type="ECO:0000256" key="3">
    <source>
        <dbReference type="ARBA" id="ARBA00022821"/>
    </source>
</evidence>
<keyword evidence="2" id="KW-1003">Cell membrane</keyword>
<dbReference type="InterPro" id="IPR008978">
    <property type="entry name" value="HSP20-like_chaperone"/>
</dbReference>
<reference evidence="9 10" key="1">
    <citation type="submission" date="2024-01" db="EMBL/GenBank/DDBJ databases">
        <title>The genomes of 5 underutilized Papilionoideae crops provide insights into root nodulation and disease resistanc.</title>
        <authorList>
            <person name="Jiang F."/>
        </authorList>
    </citation>
    <scope>NUCLEOTIDE SEQUENCE [LARGE SCALE GENOMIC DNA]</scope>
    <source>
        <strain evidence="9">DUOXIRENSHENG_FW03</strain>
        <tissue evidence="9">Leaves</tissue>
    </source>
</reference>
<evidence type="ECO:0000313" key="10">
    <source>
        <dbReference type="Proteomes" id="UP001386955"/>
    </source>
</evidence>
<evidence type="ECO:0000259" key="8">
    <source>
        <dbReference type="PROSITE" id="PS01031"/>
    </source>
</evidence>
<evidence type="ECO:0000313" key="9">
    <source>
        <dbReference type="EMBL" id="KAK7392943.1"/>
    </source>
</evidence>
<dbReference type="InterPro" id="IPR002068">
    <property type="entry name" value="A-crystallin/Hsp20_dom"/>
</dbReference>
<keyword evidence="7" id="KW-0472">Membrane</keyword>
<name>A0AAN9SF86_PSOTE</name>
<evidence type="ECO:0000256" key="6">
    <source>
        <dbReference type="SAM" id="MobiDB-lite"/>
    </source>
</evidence>
<dbReference type="EMBL" id="JAYMYS010000005">
    <property type="protein sequence ID" value="KAK7392943.1"/>
    <property type="molecule type" value="Genomic_DNA"/>
</dbReference>
<dbReference type="PANTHER" id="PTHR43670">
    <property type="entry name" value="HEAT SHOCK PROTEIN 26"/>
    <property type="match status" value="1"/>
</dbReference>
<dbReference type="GO" id="GO:0005886">
    <property type="term" value="C:plasma membrane"/>
    <property type="evidence" value="ECO:0007669"/>
    <property type="project" value="UniProtKB-SubCell"/>
</dbReference>
<protein>
    <recommendedName>
        <fullName evidence="8">SHSP domain-containing protein</fullName>
    </recommendedName>
</protein>
<evidence type="ECO:0000256" key="5">
    <source>
        <dbReference type="RuleBase" id="RU003616"/>
    </source>
</evidence>
<comment type="similarity">
    <text evidence="4 5">Belongs to the small heat shock protein (HSP20) family.</text>
</comment>
<feature type="compositionally biased region" description="Basic and acidic residues" evidence="6">
    <location>
        <begin position="112"/>
        <end position="139"/>
    </location>
</feature>
<sequence length="213" mass="24406">MAQTDPKAVNRVYEEFEPPYEWVQEYEESDTLILMVKDFKKENLRVQISTNRMLKLSGEQQLSENKWRRFNIELPIPPHSNTNGIKAKFQGGLLYIRLPKIITEARPPTPNLRDDESQKIMPRGNEEGTTQKEPKTREVSQIKNDVNKEMNEPIDGLGYRGEKKVGQMSLYGLVGEHVKQKKLVNLLVVILLLLSMAMHIKNAIKSSFGGSTI</sequence>
<feature type="region of interest" description="Disordered" evidence="6">
    <location>
        <begin position="106"/>
        <end position="139"/>
    </location>
</feature>
<dbReference type="AlphaFoldDB" id="A0AAN9SF86"/>
<keyword evidence="3" id="KW-0611">Plant defense</keyword>
<dbReference type="GO" id="GO:0034605">
    <property type="term" value="P:cellular response to heat"/>
    <property type="evidence" value="ECO:0007669"/>
    <property type="project" value="TreeGrafter"/>
</dbReference>
<dbReference type="SUPFAM" id="SSF49764">
    <property type="entry name" value="HSP20-like chaperones"/>
    <property type="match status" value="1"/>
</dbReference>
<keyword evidence="7" id="KW-0812">Transmembrane</keyword>
<dbReference type="Pfam" id="PF00011">
    <property type="entry name" value="HSP20"/>
    <property type="match status" value="1"/>
</dbReference>
<dbReference type="PANTHER" id="PTHR43670:SF73">
    <property type="entry name" value="INACTIVE PROTEIN RESTRICTED TEV MOVEMENT 2-LIKE"/>
    <property type="match status" value="1"/>
</dbReference>
<evidence type="ECO:0000256" key="2">
    <source>
        <dbReference type="ARBA" id="ARBA00022475"/>
    </source>
</evidence>
<dbReference type="GO" id="GO:0006952">
    <property type="term" value="P:defense response"/>
    <property type="evidence" value="ECO:0007669"/>
    <property type="project" value="UniProtKB-KW"/>
</dbReference>
<dbReference type="Proteomes" id="UP001386955">
    <property type="component" value="Unassembled WGS sequence"/>
</dbReference>
<feature type="transmembrane region" description="Helical" evidence="7">
    <location>
        <begin position="183"/>
        <end position="200"/>
    </location>
</feature>
<dbReference type="Gene3D" id="2.60.40.790">
    <property type="match status" value="1"/>
</dbReference>
<evidence type="ECO:0000256" key="7">
    <source>
        <dbReference type="SAM" id="Phobius"/>
    </source>
</evidence>
<organism evidence="9 10">
    <name type="scientific">Psophocarpus tetragonolobus</name>
    <name type="common">Winged bean</name>
    <name type="synonym">Dolichos tetragonolobus</name>
    <dbReference type="NCBI Taxonomy" id="3891"/>
    <lineage>
        <taxon>Eukaryota</taxon>
        <taxon>Viridiplantae</taxon>
        <taxon>Streptophyta</taxon>
        <taxon>Embryophyta</taxon>
        <taxon>Tracheophyta</taxon>
        <taxon>Spermatophyta</taxon>
        <taxon>Magnoliopsida</taxon>
        <taxon>eudicotyledons</taxon>
        <taxon>Gunneridae</taxon>
        <taxon>Pentapetalae</taxon>
        <taxon>rosids</taxon>
        <taxon>fabids</taxon>
        <taxon>Fabales</taxon>
        <taxon>Fabaceae</taxon>
        <taxon>Papilionoideae</taxon>
        <taxon>50 kb inversion clade</taxon>
        <taxon>NPAAA clade</taxon>
        <taxon>indigoferoid/millettioid clade</taxon>
        <taxon>Phaseoleae</taxon>
        <taxon>Psophocarpus</taxon>
    </lineage>
</organism>
<keyword evidence="10" id="KW-1185">Reference proteome</keyword>
<dbReference type="PROSITE" id="PS01031">
    <property type="entry name" value="SHSP"/>
    <property type="match status" value="1"/>
</dbReference>
<feature type="domain" description="SHSP" evidence="8">
    <location>
        <begin position="11"/>
        <end position="115"/>
    </location>
</feature>
<dbReference type="CDD" id="cd06464">
    <property type="entry name" value="ACD_sHsps-like"/>
    <property type="match status" value="1"/>
</dbReference>
<accession>A0AAN9SF86</accession>
<gene>
    <name evidence="9" type="ORF">VNO78_21393</name>
</gene>
<comment type="caution">
    <text evidence="9">The sequence shown here is derived from an EMBL/GenBank/DDBJ whole genome shotgun (WGS) entry which is preliminary data.</text>
</comment>
<proteinExistence type="inferred from homology"/>
<keyword evidence="7" id="KW-1133">Transmembrane helix</keyword>
<evidence type="ECO:0000256" key="4">
    <source>
        <dbReference type="PROSITE-ProRule" id="PRU00285"/>
    </source>
</evidence>
<evidence type="ECO:0000256" key="1">
    <source>
        <dbReference type="ARBA" id="ARBA00004162"/>
    </source>
</evidence>
<comment type="subcellular location">
    <subcellularLocation>
        <location evidence="1">Cell membrane</location>
        <topology evidence="1">Single-pass membrane protein</topology>
    </subcellularLocation>
</comment>